<dbReference type="STRING" id="5722.A2EEV9"/>
<dbReference type="PROSITE" id="PS00108">
    <property type="entry name" value="PROTEIN_KINASE_ST"/>
    <property type="match status" value="1"/>
</dbReference>
<proteinExistence type="inferred from homology"/>
<feature type="binding site" evidence="3">
    <location>
        <position position="51"/>
    </location>
    <ligand>
        <name>ATP</name>
        <dbReference type="ChEBI" id="CHEBI:30616"/>
    </ligand>
</feature>
<dbReference type="PROSITE" id="PS50011">
    <property type="entry name" value="PROTEIN_KINASE_DOM"/>
    <property type="match status" value="1"/>
</dbReference>
<dbReference type="SMR" id="A2EEV9"/>
<dbReference type="PANTHER" id="PTHR48015">
    <property type="entry name" value="SERINE/THREONINE-PROTEIN KINASE TAO"/>
    <property type="match status" value="1"/>
</dbReference>
<evidence type="ECO:0000313" key="7">
    <source>
        <dbReference type="Proteomes" id="UP000001542"/>
    </source>
</evidence>
<dbReference type="PROSITE" id="PS00107">
    <property type="entry name" value="PROTEIN_KINASE_ATP"/>
    <property type="match status" value="1"/>
</dbReference>
<keyword evidence="2 3" id="KW-0067">ATP-binding</keyword>
<gene>
    <name evidence="6" type="ORF">TVAG_213340</name>
</gene>
<protein>
    <submittedName>
        <fullName evidence="6">STE family protein kinase</fullName>
    </submittedName>
</protein>
<dbReference type="Gene3D" id="1.10.510.10">
    <property type="entry name" value="Transferase(Phosphotransferase) domain 1"/>
    <property type="match status" value="1"/>
</dbReference>
<dbReference type="GO" id="GO:0005524">
    <property type="term" value="F:ATP binding"/>
    <property type="evidence" value="ECO:0007669"/>
    <property type="project" value="UniProtKB-UniRule"/>
</dbReference>
<keyword evidence="6" id="KW-0418">Kinase</keyword>
<dbReference type="InterPro" id="IPR011009">
    <property type="entry name" value="Kinase-like_dom_sf"/>
</dbReference>
<keyword evidence="4" id="KW-0723">Serine/threonine-protein kinase</keyword>
<dbReference type="SMART" id="SM00220">
    <property type="entry name" value="S_TKc"/>
    <property type="match status" value="1"/>
</dbReference>
<dbReference type="InterPro" id="IPR050285">
    <property type="entry name" value="STE20_Ser/Thr_kinase"/>
</dbReference>
<dbReference type="OrthoDB" id="4062651at2759"/>
<feature type="domain" description="Protein kinase" evidence="5">
    <location>
        <begin position="22"/>
        <end position="277"/>
    </location>
</feature>
<organism evidence="6 7">
    <name type="scientific">Trichomonas vaginalis (strain ATCC PRA-98 / G3)</name>
    <dbReference type="NCBI Taxonomy" id="412133"/>
    <lineage>
        <taxon>Eukaryota</taxon>
        <taxon>Metamonada</taxon>
        <taxon>Parabasalia</taxon>
        <taxon>Trichomonadida</taxon>
        <taxon>Trichomonadidae</taxon>
        <taxon>Trichomonas</taxon>
    </lineage>
</organism>
<dbReference type="InterPro" id="IPR008271">
    <property type="entry name" value="Ser/Thr_kinase_AS"/>
</dbReference>
<evidence type="ECO:0000256" key="2">
    <source>
        <dbReference type="ARBA" id="ARBA00022840"/>
    </source>
</evidence>
<evidence type="ECO:0000256" key="1">
    <source>
        <dbReference type="ARBA" id="ARBA00022741"/>
    </source>
</evidence>
<keyword evidence="7" id="KW-1185">Reference proteome</keyword>
<keyword evidence="6" id="KW-0808">Transferase</keyword>
<sequence length="296" mass="33306">MKNVSSDLEIREISLQDYKERFTEVFDIGSGSFGKVIKAIDNECKKMIAIKVILQQGSYESTYKCVQNEITMMNKFKMKEICNLSDYFHINSSFYLILEFCSLGNISKYKTKMTSPILLAIIRDISKPLEKFHKEGFVHYDIKPQNILLTLSGDIKVCDFGIMGRELESVKNTTNAISSLKKGTEMYMAPEVKEMNQLSTAADIYSLGVTIFEMISGIPLCLTNCTSSQQWFDENQHKISNGKPIAPIIEKIVNSCLISDPSSRISAINILKMIPSLPPSFILLKDLTTVDMGSIV</sequence>
<dbReference type="CDD" id="cd14014">
    <property type="entry name" value="STKc_PknB_like"/>
    <property type="match status" value="1"/>
</dbReference>
<dbReference type="Pfam" id="PF00069">
    <property type="entry name" value="Pkinase"/>
    <property type="match status" value="1"/>
</dbReference>
<evidence type="ECO:0000256" key="4">
    <source>
        <dbReference type="RuleBase" id="RU000304"/>
    </source>
</evidence>
<evidence type="ECO:0000259" key="5">
    <source>
        <dbReference type="PROSITE" id="PS50011"/>
    </source>
</evidence>
<dbReference type="Proteomes" id="UP000001542">
    <property type="component" value="Unassembled WGS sequence"/>
</dbReference>
<dbReference type="OMA" id="IRWKEAY"/>
<dbReference type="InterPro" id="IPR017441">
    <property type="entry name" value="Protein_kinase_ATP_BS"/>
</dbReference>
<reference evidence="6" key="1">
    <citation type="submission" date="2006-10" db="EMBL/GenBank/DDBJ databases">
        <authorList>
            <person name="Amadeo P."/>
            <person name="Zhao Q."/>
            <person name="Wortman J."/>
            <person name="Fraser-Liggett C."/>
            <person name="Carlton J."/>
        </authorList>
    </citation>
    <scope>NUCLEOTIDE SEQUENCE</scope>
    <source>
        <strain evidence="6">G3</strain>
    </source>
</reference>
<dbReference type="eggNOG" id="KOG0201">
    <property type="taxonomic scope" value="Eukaryota"/>
</dbReference>
<dbReference type="InterPro" id="IPR000719">
    <property type="entry name" value="Prot_kinase_dom"/>
</dbReference>
<dbReference type="VEuPathDB" id="TrichDB:TVAGG3_0061740"/>
<accession>A2EEV9</accession>
<dbReference type="SUPFAM" id="SSF56112">
    <property type="entry name" value="Protein kinase-like (PK-like)"/>
    <property type="match status" value="1"/>
</dbReference>
<evidence type="ECO:0000313" key="6">
    <source>
        <dbReference type="EMBL" id="EAY08825.1"/>
    </source>
</evidence>
<dbReference type="EMBL" id="DS113370">
    <property type="protein sequence ID" value="EAY08825.1"/>
    <property type="molecule type" value="Genomic_DNA"/>
</dbReference>
<evidence type="ECO:0000256" key="3">
    <source>
        <dbReference type="PROSITE-ProRule" id="PRU10141"/>
    </source>
</evidence>
<keyword evidence="1 3" id="KW-0547">Nucleotide-binding</keyword>
<dbReference type="GO" id="GO:0004674">
    <property type="term" value="F:protein serine/threonine kinase activity"/>
    <property type="evidence" value="ECO:0007669"/>
    <property type="project" value="UniProtKB-KW"/>
</dbReference>
<dbReference type="PANTHER" id="PTHR48015:SF16">
    <property type="entry name" value="SERINE_THREONINE-PROTEIN KINASE SULU"/>
    <property type="match status" value="1"/>
</dbReference>
<dbReference type="RefSeq" id="XP_001321048.1">
    <property type="nucleotide sequence ID" value="XM_001321013.1"/>
</dbReference>
<comment type="similarity">
    <text evidence="4">Belongs to the protein kinase superfamily.</text>
</comment>
<dbReference type="PIRSF" id="PIRSF000654">
    <property type="entry name" value="Integrin-linked_kinase"/>
    <property type="match status" value="1"/>
</dbReference>
<reference evidence="6" key="2">
    <citation type="journal article" date="2007" name="Science">
        <title>Draft genome sequence of the sexually transmitted pathogen Trichomonas vaginalis.</title>
        <authorList>
            <person name="Carlton J.M."/>
            <person name="Hirt R.P."/>
            <person name="Silva J.C."/>
            <person name="Delcher A.L."/>
            <person name="Schatz M."/>
            <person name="Zhao Q."/>
            <person name="Wortman J.R."/>
            <person name="Bidwell S.L."/>
            <person name="Alsmark U.C.M."/>
            <person name="Besteiro S."/>
            <person name="Sicheritz-Ponten T."/>
            <person name="Noel C.J."/>
            <person name="Dacks J.B."/>
            <person name="Foster P.G."/>
            <person name="Simillion C."/>
            <person name="Van de Peer Y."/>
            <person name="Miranda-Saavedra D."/>
            <person name="Barton G.J."/>
            <person name="Westrop G.D."/>
            <person name="Mueller S."/>
            <person name="Dessi D."/>
            <person name="Fiori P.L."/>
            <person name="Ren Q."/>
            <person name="Paulsen I."/>
            <person name="Zhang H."/>
            <person name="Bastida-Corcuera F.D."/>
            <person name="Simoes-Barbosa A."/>
            <person name="Brown M.T."/>
            <person name="Hayes R.D."/>
            <person name="Mukherjee M."/>
            <person name="Okumura C.Y."/>
            <person name="Schneider R."/>
            <person name="Smith A.J."/>
            <person name="Vanacova S."/>
            <person name="Villalvazo M."/>
            <person name="Haas B.J."/>
            <person name="Pertea M."/>
            <person name="Feldblyum T.V."/>
            <person name="Utterback T.R."/>
            <person name="Shu C.L."/>
            <person name="Osoegawa K."/>
            <person name="de Jong P.J."/>
            <person name="Hrdy I."/>
            <person name="Horvathova L."/>
            <person name="Zubacova Z."/>
            <person name="Dolezal P."/>
            <person name="Malik S.B."/>
            <person name="Logsdon J.M. Jr."/>
            <person name="Henze K."/>
            <person name="Gupta A."/>
            <person name="Wang C.C."/>
            <person name="Dunne R.L."/>
            <person name="Upcroft J.A."/>
            <person name="Upcroft P."/>
            <person name="White O."/>
            <person name="Salzberg S.L."/>
            <person name="Tang P."/>
            <person name="Chiu C.-H."/>
            <person name="Lee Y.-S."/>
            <person name="Embley T.M."/>
            <person name="Coombs G.H."/>
            <person name="Mottram J.C."/>
            <person name="Tachezy J."/>
            <person name="Fraser-Liggett C.M."/>
            <person name="Johnson P.J."/>
        </authorList>
    </citation>
    <scope>NUCLEOTIDE SEQUENCE [LARGE SCALE GENOMIC DNA]</scope>
    <source>
        <strain evidence="6">G3</strain>
    </source>
</reference>
<dbReference type="InParanoid" id="A2EEV9"/>
<dbReference type="AlphaFoldDB" id="A2EEV9"/>
<dbReference type="KEGG" id="tva:4766733"/>
<name>A2EEV9_TRIV3</name>
<dbReference type="VEuPathDB" id="TrichDB:TVAG_213340"/>